<keyword evidence="6" id="KW-1185">Reference proteome</keyword>
<gene>
    <name evidence="5" type="ORF">GA0061074_101380</name>
</gene>
<feature type="active site" description="Tele-phosphohistidine intermediate" evidence="2">
    <location>
        <position position="42"/>
    </location>
</feature>
<proteinExistence type="predicted"/>
<name>A0A1C3ZA01_9LACO</name>
<dbReference type="SMART" id="SM00855">
    <property type="entry name" value="PGAM"/>
    <property type="match status" value="1"/>
</dbReference>
<evidence type="ECO:0000313" key="5">
    <source>
        <dbReference type="EMBL" id="SCB79093.1"/>
    </source>
</evidence>
<dbReference type="RefSeq" id="WP_092461404.1">
    <property type="nucleotide sequence ID" value="NZ_BJEE01000002.1"/>
</dbReference>
<dbReference type="CDD" id="cd07067">
    <property type="entry name" value="HP_PGM_like"/>
    <property type="match status" value="1"/>
</dbReference>
<dbReference type="GO" id="GO:0045820">
    <property type="term" value="P:negative regulation of glycolytic process"/>
    <property type="evidence" value="ECO:0007669"/>
    <property type="project" value="TreeGrafter"/>
</dbReference>
<dbReference type="Gene3D" id="3.40.50.1240">
    <property type="entry name" value="Phosphoglycerate mutase-like"/>
    <property type="match status" value="1"/>
</dbReference>
<dbReference type="InterPro" id="IPR013078">
    <property type="entry name" value="His_Pase_superF_clade-1"/>
</dbReference>
<dbReference type="OrthoDB" id="4131070at2"/>
<dbReference type="Pfam" id="PF00300">
    <property type="entry name" value="His_Phos_1"/>
    <property type="match status" value="2"/>
</dbReference>
<sequence>MNRKLLTLIASATLATMVGGGSIHAKTTDKGSDKVVIYLTRHGETTANVMHRAQGWSDYTLTSNGVKGAKYLGEGLKGTTFKAAYSGDLTRQEKTAKGALKQSGNKKVTLQVNPDLREDNYGSYEGRPDMDKNVPEIASHFGYKNTDDFMKDNGKYAQNKMQDGYYELDKANALKTDLPKEYRAESSKQVEKRMTQALTKIAKTQQKDGGGNVLVVSSGMAINLFLSQQDIPEFKGVGLENDAVTKLVYHDGDFKLSGKIGSLKYFNDGKKALDN</sequence>
<feature type="binding site" evidence="3">
    <location>
        <begin position="118"/>
        <end position="121"/>
    </location>
    <ligand>
        <name>substrate</name>
    </ligand>
</feature>
<dbReference type="GO" id="GO:0043456">
    <property type="term" value="P:regulation of pentose-phosphate shunt"/>
    <property type="evidence" value="ECO:0007669"/>
    <property type="project" value="TreeGrafter"/>
</dbReference>
<dbReference type="PROSITE" id="PS00175">
    <property type="entry name" value="PG_MUTASE"/>
    <property type="match status" value="1"/>
</dbReference>
<dbReference type="InterPro" id="IPR029033">
    <property type="entry name" value="His_PPase_superfam"/>
</dbReference>
<evidence type="ECO:0000256" key="1">
    <source>
        <dbReference type="ARBA" id="ARBA00022801"/>
    </source>
</evidence>
<dbReference type="InterPro" id="IPR051695">
    <property type="entry name" value="Phosphoglycerate_Mutase"/>
</dbReference>
<dbReference type="EMBL" id="FMAO01000001">
    <property type="protein sequence ID" value="SCB79093.1"/>
    <property type="molecule type" value="Genomic_DNA"/>
</dbReference>
<dbReference type="AlphaFoldDB" id="A0A1C3ZA01"/>
<reference evidence="6" key="1">
    <citation type="submission" date="2016-08" db="EMBL/GenBank/DDBJ databases">
        <authorList>
            <person name="Varghese N."/>
            <person name="Submissions Spin"/>
        </authorList>
    </citation>
    <scope>NUCLEOTIDE SEQUENCE [LARGE SCALE GENOMIC DNA]</scope>
    <source>
        <strain evidence="6">R-53094</strain>
    </source>
</reference>
<keyword evidence="4" id="KW-0732">Signal</keyword>
<feature type="chain" id="PRO_5008687953" evidence="4">
    <location>
        <begin position="26"/>
        <end position="275"/>
    </location>
</feature>
<evidence type="ECO:0000256" key="2">
    <source>
        <dbReference type="PIRSR" id="PIRSR613078-1"/>
    </source>
</evidence>
<protein>
    <submittedName>
        <fullName evidence="5">Probable phosphoglycerate mutase</fullName>
    </submittedName>
</protein>
<feature type="binding site" evidence="3">
    <location>
        <position position="132"/>
    </location>
    <ligand>
        <name>substrate</name>
    </ligand>
</feature>
<feature type="binding site" evidence="3">
    <location>
        <position position="91"/>
    </location>
    <ligand>
        <name>substrate</name>
    </ligand>
</feature>
<dbReference type="Proteomes" id="UP000199268">
    <property type="component" value="Unassembled WGS sequence"/>
</dbReference>
<feature type="signal peptide" evidence="4">
    <location>
        <begin position="1"/>
        <end position="25"/>
    </location>
</feature>
<accession>A0A1C3ZA01</accession>
<evidence type="ECO:0000256" key="3">
    <source>
        <dbReference type="PIRSR" id="PIRSR613078-2"/>
    </source>
</evidence>
<dbReference type="GO" id="GO:0004331">
    <property type="term" value="F:fructose-2,6-bisphosphate 2-phosphatase activity"/>
    <property type="evidence" value="ECO:0007669"/>
    <property type="project" value="TreeGrafter"/>
</dbReference>
<dbReference type="PANTHER" id="PTHR46517:SF1">
    <property type="entry name" value="FRUCTOSE-2,6-BISPHOSPHATASE TIGAR"/>
    <property type="match status" value="1"/>
</dbReference>
<dbReference type="InterPro" id="IPR001345">
    <property type="entry name" value="PG/BPGM_mutase_AS"/>
</dbReference>
<keyword evidence="1" id="KW-0378">Hydrolase</keyword>
<organism evidence="5 6">
    <name type="scientific">Weissella bombi</name>
    <dbReference type="NCBI Taxonomy" id="1505725"/>
    <lineage>
        <taxon>Bacteria</taxon>
        <taxon>Bacillati</taxon>
        <taxon>Bacillota</taxon>
        <taxon>Bacilli</taxon>
        <taxon>Lactobacillales</taxon>
        <taxon>Lactobacillaceae</taxon>
        <taxon>Weissella</taxon>
    </lineage>
</organism>
<feature type="active site" description="Proton donor/acceptor" evidence="2">
    <location>
        <position position="118"/>
    </location>
</feature>
<dbReference type="STRING" id="1505725.GA0061074_101380"/>
<evidence type="ECO:0000313" key="6">
    <source>
        <dbReference type="Proteomes" id="UP000199268"/>
    </source>
</evidence>
<evidence type="ECO:0000256" key="4">
    <source>
        <dbReference type="SAM" id="SignalP"/>
    </source>
</evidence>
<dbReference type="PANTHER" id="PTHR46517">
    <property type="entry name" value="FRUCTOSE-2,6-BISPHOSPHATASE TIGAR"/>
    <property type="match status" value="1"/>
</dbReference>
<dbReference type="SUPFAM" id="SSF53254">
    <property type="entry name" value="Phosphoglycerate mutase-like"/>
    <property type="match status" value="1"/>
</dbReference>
<dbReference type="GO" id="GO:0005829">
    <property type="term" value="C:cytosol"/>
    <property type="evidence" value="ECO:0007669"/>
    <property type="project" value="TreeGrafter"/>
</dbReference>
<feature type="binding site" evidence="3">
    <location>
        <begin position="41"/>
        <end position="48"/>
    </location>
    <ligand>
        <name>substrate</name>
    </ligand>
</feature>